<keyword evidence="1" id="KW-0472">Membrane</keyword>
<feature type="transmembrane region" description="Helical" evidence="1">
    <location>
        <begin position="71"/>
        <end position="90"/>
    </location>
</feature>
<accession>A0ABQ0AKL9</accession>
<comment type="caution">
    <text evidence="2">The sequence shown here is derived from an EMBL/GenBank/DDBJ whole genome shotgun (WGS) entry which is preliminary data.</text>
</comment>
<proteinExistence type="predicted"/>
<keyword evidence="1" id="KW-0812">Transmembrane</keyword>
<protein>
    <submittedName>
        <fullName evidence="2">Uncharacterized protein</fullName>
    </submittedName>
</protein>
<evidence type="ECO:0000313" key="3">
    <source>
        <dbReference type="Proteomes" id="UP001441944"/>
    </source>
</evidence>
<dbReference type="EMBL" id="BAABWU010000006">
    <property type="protein sequence ID" value="GAA6196388.1"/>
    <property type="molecule type" value="Genomic_DNA"/>
</dbReference>
<gene>
    <name evidence="2" type="ORF">NBRC116598_18320</name>
</gene>
<organism evidence="2 3">
    <name type="scientific">Pseudophaeobacter arcticus</name>
    <dbReference type="NCBI Taxonomy" id="385492"/>
    <lineage>
        <taxon>Bacteria</taxon>
        <taxon>Pseudomonadati</taxon>
        <taxon>Pseudomonadota</taxon>
        <taxon>Alphaproteobacteria</taxon>
        <taxon>Rhodobacterales</taxon>
        <taxon>Paracoccaceae</taxon>
        <taxon>Pseudophaeobacter</taxon>
    </lineage>
</organism>
<evidence type="ECO:0000313" key="2">
    <source>
        <dbReference type="EMBL" id="GAA6196388.1"/>
    </source>
</evidence>
<evidence type="ECO:0000256" key="1">
    <source>
        <dbReference type="SAM" id="Phobius"/>
    </source>
</evidence>
<reference evidence="2 3" key="1">
    <citation type="submission" date="2024-04" db="EMBL/GenBank/DDBJ databases">
        <title>Draft genome sequence of Pseudophaeobacter arcticus NBRC 116598.</title>
        <authorList>
            <person name="Miyakawa T."/>
            <person name="Kusuya Y."/>
            <person name="Miura T."/>
        </authorList>
    </citation>
    <scope>NUCLEOTIDE SEQUENCE [LARGE SCALE GENOMIC DNA]</scope>
    <source>
        <strain evidence="2 3">SU-CL00105</strain>
    </source>
</reference>
<feature type="transmembrane region" description="Helical" evidence="1">
    <location>
        <begin position="96"/>
        <end position="117"/>
    </location>
</feature>
<dbReference type="RefSeq" id="WP_353399167.1">
    <property type="nucleotide sequence ID" value="NZ_BAABWU010000006.1"/>
</dbReference>
<sequence length="128" mass="13734">MRHTVLIAVGGLSLGTAAYIWTATNHWYTSVPGVSLTGPLNFHFARDVALAYLASGAALIWAGVRHDRSAGVCGASWLVLHAVFHIWIWIHRGSPMDVVALTNLTGIQVPAFLAMWATTSAPKERATA</sequence>
<keyword evidence="1" id="KW-1133">Transmembrane helix</keyword>
<feature type="transmembrane region" description="Helical" evidence="1">
    <location>
        <begin position="42"/>
        <end position="64"/>
    </location>
</feature>
<name>A0ABQ0AKL9_9RHOB</name>
<keyword evidence="3" id="KW-1185">Reference proteome</keyword>
<dbReference type="Proteomes" id="UP001441944">
    <property type="component" value="Unassembled WGS sequence"/>
</dbReference>